<reference evidence="1 2" key="1">
    <citation type="submission" date="2018-05" db="EMBL/GenBank/DDBJ databases">
        <title>Marinilabilia rubrum sp. nov., isolated from saltern sediment.</title>
        <authorList>
            <person name="Zhang R."/>
        </authorList>
    </citation>
    <scope>NUCLEOTIDE SEQUENCE [LARGE SCALE GENOMIC DNA]</scope>
    <source>
        <strain evidence="1 2">WTE16</strain>
    </source>
</reference>
<keyword evidence="2" id="KW-1185">Reference proteome</keyword>
<name>A0A2U2B3G8_9BACT</name>
<protein>
    <submittedName>
        <fullName evidence="1">Uncharacterized protein</fullName>
    </submittedName>
</protein>
<gene>
    <name evidence="1" type="ORF">DDZ16_19925</name>
</gene>
<sequence>MNNLKLSGLAIDCPFCSRCKDCPFIVTEQFTLKKKIEWIQNLEFEKKLKILNHQKNCLNEREKRK</sequence>
<dbReference type="AlphaFoldDB" id="A0A2U2B3G8"/>
<dbReference type="Proteomes" id="UP000244956">
    <property type="component" value="Unassembled WGS sequence"/>
</dbReference>
<dbReference type="EMBL" id="QEWP01000031">
    <property type="protein sequence ID" value="PWD97611.1"/>
    <property type="molecule type" value="Genomic_DNA"/>
</dbReference>
<accession>A0A2U2B3G8</accession>
<comment type="caution">
    <text evidence="1">The sequence shown here is derived from an EMBL/GenBank/DDBJ whole genome shotgun (WGS) entry which is preliminary data.</text>
</comment>
<organism evidence="1 2">
    <name type="scientific">Marinilabilia rubra</name>
    <dbReference type="NCBI Taxonomy" id="2162893"/>
    <lineage>
        <taxon>Bacteria</taxon>
        <taxon>Pseudomonadati</taxon>
        <taxon>Bacteroidota</taxon>
        <taxon>Bacteroidia</taxon>
        <taxon>Marinilabiliales</taxon>
        <taxon>Marinilabiliaceae</taxon>
        <taxon>Marinilabilia</taxon>
    </lineage>
</organism>
<evidence type="ECO:0000313" key="1">
    <source>
        <dbReference type="EMBL" id="PWD97611.1"/>
    </source>
</evidence>
<evidence type="ECO:0000313" key="2">
    <source>
        <dbReference type="Proteomes" id="UP000244956"/>
    </source>
</evidence>
<proteinExistence type="predicted"/>